<feature type="binding site" evidence="19">
    <location>
        <begin position="451"/>
        <end position="452"/>
    </location>
    <ligand>
        <name>phosphoenolpyruvate</name>
        <dbReference type="ChEBI" id="CHEBI:58702"/>
    </ligand>
</feature>
<dbReference type="OrthoDB" id="9765468at2"/>
<name>G0V4U9_9CLOT</name>
<evidence type="ECO:0000256" key="9">
    <source>
        <dbReference type="ARBA" id="ARBA00022490"/>
    </source>
</evidence>
<evidence type="ECO:0000259" key="22">
    <source>
        <dbReference type="Pfam" id="PF00391"/>
    </source>
</evidence>
<dbReference type="GO" id="GO:0016301">
    <property type="term" value="F:kinase activity"/>
    <property type="evidence" value="ECO:0007669"/>
    <property type="project" value="UniProtKB-KW"/>
</dbReference>
<evidence type="ECO:0000256" key="18">
    <source>
        <dbReference type="PIRSR" id="PIRSR000732-1"/>
    </source>
</evidence>
<evidence type="ECO:0000256" key="16">
    <source>
        <dbReference type="ARBA" id="ARBA00033235"/>
    </source>
</evidence>
<keyword evidence="11 17" id="KW-0808">Transferase</keyword>
<comment type="subcellular location">
    <subcellularLocation>
        <location evidence="4 17">Cytoplasm</location>
    </subcellularLocation>
</comment>
<dbReference type="EC" id="2.7.3.9" evidence="6 17"/>
<dbReference type="GO" id="GO:0005737">
    <property type="term" value="C:cytoplasm"/>
    <property type="evidence" value="ECO:0007669"/>
    <property type="project" value="UniProtKB-SubCell"/>
</dbReference>
<evidence type="ECO:0000256" key="1">
    <source>
        <dbReference type="ARBA" id="ARBA00000683"/>
    </source>
</evidence>
<dbReference type="Gene3D" id="1.10.274.10">
    <property type="entry name" value="PtsI, HPr-binding domain"/>
    <property type="match status" value="1"/>
</dbReference>
<dbReference type="Gene3D" id="3.20.20.60">
    <property type="entry name" value="Phosphoenolpyruvate-binding domains"/>
    <property type="match status" value="1"/>
</dbReference>
<feature type="coiled-coil region" evidence="21">
    <location>
        <begin position="389"/>
        <end position="416"/>
    </location>
</feature>
<feature type="binding site" evidence="19">
    <location>
        <position position="462"/>
    </location>
    <ligand>
        <name>phosphoenolpyruvate</name>
        <dbReference type="ChEBI" id="CHEBI:58702"/>
    </ligand>
</feature>
<feature type="domain" description="Phosphotransferase system enzyme I N-terminal" evidence="24">
    <location>
        <begin position="3"/>
        <end position="123"/>
    </location>
</feature>
<evidence type="ECO:0000256" key="5">
    <source>
        <dbReference type="ARBA" id="ARBA00007837"/>
    </source>
</evidence>
<dbReference type="InterPro" id="IPR050499">
    <property type="entry name" value="PEP-utilizing_PTS_enzyme"/>
</dbReference>
<evidence type="ECO:0000256" key="7">
    <source>
        <dbReference type="ARBA" id="ARBA00016544"/>
    </source>
</evidence>
<evidence type="ECO:0000256" key="21">
    <source>
        <dbReference type="SAM" id="Coils"/>
    </source>
</evidence>
<evidence type="ECO:0000259" key="23">
    <source>
        <dbReference type="Pfam" id="PF02896"/>
    </source>
</evidence>
<dbReference type="Proteomes" id="UP000007652">
    <property type="component" value="Unassembled WGS sequence"/>
</dbReference>
<comment type="function">
    <text evidence="3 17">General (non sugar-specific) component of the phosphoenolpyruvate-dependent sugar phosphotransferase system (sugar PTS). This major carbohydrate active-transport system catalyzes the phosphorylation of incoming sugar substrates concomitantly with their translocation across the cell membrane. Enzyme I transfers the phosphoryl group from phosphoenolpyruvate (PEP) to the phosphoryl carrier protein (HPr).</text>
</comment>
<keyword evidence="13 17" id="KW-0479">Metal-binding</keyword>
<dbReference type="InterPro" id="IPR006318">
    <property type="entry name" value="PTS_EI-like"/>
</dbReference>
<evidence type="ECO:0000256" key="20">
    <source>
        <dbReference type="PIRSR" id="PIRSR000732-3"/>
    </source>
</evidence>
<dbReference type="Gene3D" id="3.50.30.10">
    <property type="entry name" value="Phosphohistidine domain"/>
    <property type="match status" value="1"/>
</dbReference>
<dbReference type="PROSITE" id="PS00370">
    <property type="entry name" value="PEP_ENZYMES_PHOS_SITE"/>
    <property type="match status" value="1"/>
</dbReference>
<dbReference type="Pfam" id="PF05524">
    <property type="entry name" value="PEP-utilisers_N"/>
    <property type="match status" value="1"/>
</dbReference>
<dbReference type="SUPFAM" id="SSF47831">
    <property type="entry name" value="Enzyme I of the PEP:sugar phosphotransferase system HPr-binding (sub)domain"/>
    <property type="match status" value="1"/>
</dbReference>
<dbReference type="InterPro" id="IPR000121">
    <property type="entry name" value="PEP_util_C"/>
</dbReference>
<evidence type="ECO:0000256" key="8">
    <source>
        <dbReference type="ARBA" id="ARBA00022448"/>
    </source>
</evidence>
<keyword evidence="26" id="KW-1185">Reference proteome</keyword>
<evidence type="ECO:0000256" key="12">
    <source>
        <dbReference type="ARBA" id="ARBA00022683"/>
    </source>
</evidence>
<dbReference type="Pfam" id="PF02896">
    <property type="entry name" value="PEP-utilizers_C"/>
    <property type="match status" value="1"/>
</dbReference>
<sequence>MLKGIAASSGISIGKAYVIREEENAINRYEVKDTEKEIKRFLEAILKAKEEIESIKETAVKNFGEEKALIFEAHLMILEDEEFKASVIEKIKQNINAEYAVKETVEMFEGIFLSMEDEYMRERAADIRDIGGRIIRALKGEEKSSIGDIKDKCIIVAKDLTPSDTAQLNREYVLGFITELGGKTSHSAIIARALEIPAVSGIKDATEILKTGDLIILDGVKGIIYINPDESLIDEYQNKIQREMEEKRELLIYKDRKVLTKDGKRIEVAANISSKEEVDVALKYGADGIGLFRTEFLFMNRETAPTEEEQFEVYKYVLEKMDFRPVIIRTLDVGGDKKIPYIDVGTEMNPFLGLRAIRLCFERLDLFKTQLKALLRASIYGNLKIMFPMISKVDEIKRAKEILEDVKAELKKAGQKFSDKIEIGIMIEVPSAAIISDLLAKEVDFFSIGTNDLIQYTLAVDRMNEKVSNIYEPSHPAILRLIKMVIDNAHKEGKWVGMCGEMASDISMIPLLIDYGIDELSMSAPSILKVKKEILKSIG</sequence>
<dbReference type="RefSeq" id="WP_008907856.1">
    <property type="nucleotide sequence ID" value="NZ_CAKP01000020.1"/>
</dbReference>
<dbReference type="PANTHER" id="PTHR46244">
    <property type="entry name" value="PHOSPHOENOLPYRUVATE-PROTEIN PHOSPHOTRANSFERASE"/>
    <property type="match status" value="1"/>
</dbReference>
<keyword evidence="8 17" id="KW-0813">Transport</keyword>
<dbReference type="GO" id="GO:0046872">
    <property type="term" value="F:metal ion binding"/>
    <property type="evidence" value="ECO:0007669"/>
    <property type="project" value="UniProtKB-KW"/>
</dbReference>
<dbReference type="eggNOG" id="COG1080">
    <property type="taxonomic scope" value="Bacteria"/>
</dbReference>
<evidence type="ECO:0000256" key="15">
    <source>
        <dbReference type="ARBA" id="ARBA00022842"/>
    </source>
</evidence>
<feature type="binding site" evidence="20">
    <location>
        <position position="428"/>
    </location>
    <ligand>
        <name>Mg(2+)</name>
        <dbReference type="ChEBI" id="CHEBI:18420"/>
    </ligand>
</feature>
<keyword evidence="25" id="KW-0670">Pyruvate</keyword>
<dbReference type="InterPro" id="IPR008731">
    <property type="entry name" value="PTS_EIN"/>
</dbReference>
<dbReference type="InterPro" id="IPR023151">
    <property type="entry name" value="PEP_util_CS"/>
</dbReference>
<comment type="catalytic activity">
    <reaction evidence="1 17">
        <text>L-histidyl-[protein] + phosphoenolpyruvate = N(pros)-phospho-L-histidyl-[protein] + pyruvate</text>
        <dbReference type="Rhea" id="RHEA:23880"/>
        <dbReference type="Rhea" id="RHEA-COMP:9745"/>
        <dbReference type="Rhea" id="RHEA-COMP:9746"/>
        <dbReference type="ChEBI" id="CHEBI:15361"/>
        <dbReference type="ChEBI" id="CHEBI:29979"/>
        <dbReference type="ChEBI" id="CHEBI:58702"/>
        <dbReference type="ChEBI" id="CHEBI:64837"/>
        <dbReference type="EC" id="2.7.3.9"/>
    </reaction>
</comment>
<evidence type="ECO:0000313" key="26">
    <source>
        <dbReference type="Proteomes" id="UP000007652"/>
    </source>
</evidence>
<keyword evidence="9 17" id="KW-0963">Cytoplasm</keyword>
<protein>
    <recommendedName>
        <fullName evidence="7 17">Phosphoenolpyruvate-protein phosphotransferase</fullName>
        <ecNumber evidence="6 17">2.7.3.9</ecNumber>
    </recommendedName>
    <alternativeName>
        <fullName evidence="16 17">Phosphotransferase system, enzyme I</fullName>
    </alternativeName>
</protein>
<dbReference type="NCBIfam" id="TIGR01417">
    <property type="entry name" value="PTS_I_fam"/>
    <property type="match status" value="1"/>
</dbReference>
<reference evidence="25 26" key="1">
    <citation type="journal article" date="2011" name="J. Bacteriol.">
        <title>Draft genome sequence of Caloramator australicus strain RC3T, a thermoanaerobe from the Great Artesian Basin of Australia.</title>
        <authorList>
            <person name="Ogg C.D."/>
            <person name="Patel B.K.C."/>
        </authorList>
    </citation>
    <scope>NUCLEOTIDE SEQUENCE [LARGE SCALE GENOMIC DNA]</scope>
    <source>
        <strain evidence="25 26">RC3</strain>
    </source>
</reference>
<comment type="similarity">
    <text evidence="5 17">Belongs to the PEP-utilizing enzyme family.</text>
</comment>
<dbReference type="GO" id="GO:0009401">
    <property type="term" value="P:phosphoenolpyruvate-dependent sugar phosphotransferase system"/>
    <property type="evidence" value="ECO:0007669"/>
    <property type="project" value="UniProtKB-KW"/>
</dbReference>
<feature type="binding site" evidence="20">
    <location>
        <position position="452"/>
    </location>
    <ligand>
        <name>Mg(2+)</name>
        <dbReference type="ChEBI" id="CHEBI:18420"/>
    </ligand>
</feature>
<accession>G0V4U9</accession>
<dbReference type="InterPro" id="IPR015813">
    <property type="entry name" value="Pyrv/PenolPyrv_kinase-like_dom"/>
</dbReference>
<feature type="binding site" evidence="19">
    <location>
        <position position="329"/>
    </location>
    <ligand>
        <name>phosphoenolpyruvate</name>
        <dbReference type="ChEBI" id="CHEBI:58702"/>
    </ligand>
</feature>
<feature type="active site" description="Proton donor" evidence="18">
    <location>
        <position position="499"/>
    </location>
</feature>
<keyword evidence="10 17" id="KW-0762">Sugar transport</keyword>
<feature type="domain" description="PEP-utilising enzyme C-terminal" evidence="23">
    <location>
        <begin position="253"/>
        <end position="536"/>
    </location>
</feature>
<dbReference type="STRING" id="857293.CAAU_0490"/>
<dbReference type="PIRSF" id="PIRSF000732">
    <property type="entry name" value="PTS_enzyme_I"/>
    <property type="match status" value="1"/>
</dbReference>
<proteinExistence type="inferred from homology"/>
<dbReference type="EMBL" id="CAKP01000020">
    <property type="protein sequence ID" value="CCC58139.1"/>
    <property type="molecule type" value="Genomic_DNA"/>
</dbReference>
<evidence type="ECO:0000256" key="3">
    <source>
        <dbReference type="ARBA" id="ARBA00002728"/>
    </source>
</evidence>
<dbReference type="InterPro" id="IPR008279">
    <property type="entry name" value="PEP-util_enz_mobile_dom"/>
</dbReference>
<dbReference type="SUPFAM" id="SSF51621">
    <property type="entry name" value="Phosphoenolpyruvate/pyruvate domain"/>
    <property type="match status" value="1"/>
</dbReference>
<dbReference type="InterPro" id="IPR018274">
    <property type="entry name" value="PEP_util_AS"/>
</dbReference>
<dbReference type="GO" id="GO:0008965">
    <property type="term" value="F:phosphoenolpyruvate-protein phosphotransferase activity"/>
    <property type="evidence" value="ECO:0007669"/>
    <property type="project" value="UniProtKB-EC"/>
</dbReference>
<evidence type="ECO:0000256" key="17">
    <source>
        <dbReference type="PIRNR" id="PIRNR000732"/>
    </source>
</evidence>
<dbReference type="AlphaFoldDB" id="G0V4U9"/>
<evidence type="ECO:0000256" key="10">
    <source>
        <dbReference type="ARBA" id="ARBA00022597"/>
    </source>
</evidence>
<feature type="coiled-coil region" evidence="21">
    <location>
        <begin position="31"/>
        <end position="58"/>
    </location>
</feature>
<evidence type="ECO:0000313" key="25">
    <source>
        <dbReference type="EMBL" id="CCC58139.1"/>
    </source>
</evidence>
<keyword evidence="12 17" id="KW-0598">Phosphotransferase system</keyword>
<evidence type="ECO:0000256" key="6">
    <source>
        <dbReference type="ARBA" id="ARBA00012232"/>
    </source>
</evidence>
<keyword evidence="21" id="KW-0175">Coiled coil</keyword>
<comment type="caution">
    <text evidence="25">The sequence shown here is derived from an EMBL/GenBank/DDBJ whole genome shotgun (WGS) entry which is preliminary data.</text>
</comment>
<dbReference type="PROSITE" id="PS00742">
    <property type="entry name" value="PEP_ENZYMES_2"/>
    <property type="match status" value="1"/>
</dbReference>
<dbReference type="Pfam" id="PF00391">
    <property type="entry name" value="PEP-utilizers"/>
    <property type="match status" value="1"/>
</dbReference>
<feature type="domain" description="PEP-utilising enzyme mobile" evidence="22">
    <location>
        <begin position="150"/>
        <end position="222"/>
    </location>
</feature>
<dbReference type="InterPro" id="IPR036618">
    <property type="entry name" value="PtsI_HPr-bd_sf"/>
</dbReference>
<evidence type="ECO:0000256" key="11">
    <source>
        <dbReference type="ARBA" id="ARBA00022679"/>
    </source>
</evidence>
<evidence type="ECO:0000256" key="14">
    <source>
        <dbReference type="ARBA" id="ARBA00022777"/>
    </source>
</evidence>
<evidence type="ECO:0000256" key="4">
    <source>
        <dbReference type="ARBA" id="ARBA00004496"/>
    </source>
</evidence>
<comment type="cofactor">
    <cofactor evidence="2 17 20">
        <name>Mg(2+)</name>
        <dbReference type="ChEBI" id="CHEBI:18420"/>
    </cofactor>
</comment>
<evidence type="ECO:0000259" key="24">
    <source>
        <dbReference type="Pfam" id="PF05524"/>
    </source>
</evidence>
<dbReference type="PANTHER" id="PTHR46244:SF3">
    <property type="entry name" value="PHOSPHOENOLPYRUVATE-PROTEIN PHOSPHOTRANSFERASE"/>
    <property type="match status" value="1"/>
</dbReference>
<dbReference type="InterPro" id="IPR036637">
    <property type="entry name" value="Phosphohistidine_dom_sf"/>
</dbReference>
<dbReference type="InterPro" id="IPR024692">
    <property type="entry name" value="PTS_EI"/>
</dbReference>
<organism evidence="25 26">
    <name type="scientific">Caloramator australicus RC3</name>
    <dbReference type="NCBI Taxonomy" id="857293"/>
    <lineage>
        <taxon>Bacteria</taxon>
        <taxon>Bacillati</taxon>
        <taxon>Bacillota</taxon>
        <taxon>Clostridia</taxon>
        <taxon>Eubacteriales</taxon>
        <taxon>Clostridiaceae</taxon>
        <taxon>Caloramator</taxon>
    </lineage>
</organism>
<evidence type="ECO:0000256" key="19">
    <source>
        <dbReference type="PIRSR" id="PIRSR000732-2"/>
    </source>
</evidence>
<dbReference type="PRINTS" id="PR01736">
    <property type="entry name" value="PHPHTRNFRASE"/>
</dbReference>
<gene>
    <name evidence="25" type="ORF">CAAU_0490</name>
</gene>
<dbReference type="InterPro" id="IPR040442">
    <property type="entry name" value="Pyrv_kinase-like_dom_sf"/>
</dbReference>
<evidence type="ECO:0000256" key="13">
    <source>
        <dbReference type="ARBA" id="ARBA00022723"/>
    </source>
</evidence>
<keyword evidence="14 17" id="KW-0418">Kinase</keyword>
<keyword evidence="15 17" id="KW-0460">Magnesium</keyword>
<feature type="binding site" evidence="19">
    <location>
        <position position="293"/>
    </location>
    <ligand>
        <name>phosphoenolpyruvate</name>
        <dbReference type="ChEBI" id="CHEBI:58702"/>
    </ligand>
</feature>
<dbReference type="SUPFAM" id="SSF52009">
    <property type="entry name" value="Phosphohistidine domain"/>
    <property type="match status" value="1"/>
</dbReference>
<evidence type="ECO:0000256" key="2">
    <source>
        <dbReference type="ARBA" id="ARBA00001946"/>
    </source>
</evidence>
<feature type="active site" description="Tele-phosphohistidine intermediate" evidence="18">
    <location>
        <position position="186"/>
    </location>
</feature>